<evidence type="ECO:0000259" key="2">
    <source>
        <dbReference type="Pfam" id="PF07727"/>
    </source>
</evidence>
<evidence type="ECO:0000313" key="4">
    <source>
        <dbReference type="Proteomes" id="UP000288805"/>
    </source>
</evidence>
<feature type="domain" description="Reverse transcriptase Ty1/copia-type" evidence="2">
    <location>
        <begin position="102"/>
        <end position="154"/>
    </location>
</feature>
<accession>A0A438J797</accession>
<organism evidence="3 4">
    <name type="scientific">Vitis vinifera</name>
    <name type="common">Grape</name>
    <dbReference type="NCBI Taxonomy" id="29760"/>
    <lineage>
        <taxon>Eukaryota</taxon>
        <taxon>Viridiplantae</taxon>
        <taxon>Streptophyta</taxon>
        <taxon>Embryophyta</taxon>
        <taxon>Tracheophyta</taxon>
        <taxon>Spermatophyta</taxon>
        <taxon>Magnoliopsida</taxon>
        <taxon>eudicotyledons</taxon>
        <taxon>Gunneridae</taxon>
        <taxon>Pentapetalae</taxon>
        <taxon>rosids</taxon>
        <taxon>Vitales</taxon>
        <taxon>Vitaceae</taxon>
        <taxon>Viteae</taxon>
        <taxon>Vitis</taxon>
    </lineage>
</organism>
<name>A0A438J797_VITVI</name>
<feature type="region of interest" description="Disordered" evidence="1">
    <location>
        <begin position="338"/>
        <end position="366"/>
    </location>
</feature>
<feature type="compositionally biased region" description="Polar residues" evidence="1">
    <location>
        <begin position="357"/>
        <end position="366"/>
    </location>
</feature>
<comment type="caution">
    <text evidence="3">The sequence shown here is derived from an EMBL/GenBank/DDBJ whole genome shotgun (WGS) entry which is preliminary data.</text>
</comment>
<gene>
    <name evidence="3" type="primary">RE2_850</name>
    <name evidence="3" type="ORF">CK203_024900</name>
</gene>
<dbReference type="PANTHER" id="PTHR11439:SF455">
    <property type="entry name" value="RLK (RECEPTOR-LIKE PROTEIN KINASE) 8, PUTATIVE-RELATED"/>
    <property type="match status" value="1"/>
</dbReference>
<dbReference type="PANTHER" id="PTHR11439">
    <property type="entry name" value="GAG-POL-RELATED RETROTRANSPOSON"/>
    <property type="match status" value="1"/>
</dbReference>
<proteinExistence type="predicted"/>
<evidence type="ECO:0000256" key="1">
    <source>
        <dbReference type="SAM" id="MobiDB-lite"/>
    </source>
</evidence>
<dbReference type="InterPro" id="IPR013103">
    <property type="entry name" value="RVT_2"/>
</dbReference>
<protein>
    <submittedName>
        <fullName evidence="3">Retrovirus-related Pol polyprotein from transposon RE2</fullName>
    </submittedName>
</protein>
<sequence length="366" mass="40922">MSPSVPPSSSLPPSVDLLVPCVDTDLLASSHTHNIHHMVTRSKASIYKPKLLLSVSTNLLLSLLPFSKLLKILHGSRPWNWNLLPLSTTRPSILFFHFPQARQLDIHKVFLHGDLAKVIFMEQPLGFVDPLYPTHVCKLDKSLYDLKQSPRVWLGGSSHLIGIHLSQAKYITDLLTRAATLDVKPCPTPMCSNTNFSLHDGVTLENGSNYRSFVDALLYCTMIRPDIAFAINKVCQFMHHPSDVHWQAIKRILRLDSKKSKNWVAITMGDDLIPTIEPQGTRWCMLVFLSLLNFSTIASRGLTKFDFEELTLTMGLHAESQSRVKVDVLTSIEERFPSSRAKVPTVDATPPILLSDKPSSSSHGES</sequence>
<dbReference type="Pfam" id="PF07727">
    <property type="entry name" value="RVT_2"/>
    <property type="match status" value="1"/>
</dbReference>
<dbReference type="AlphaFoldDB" id="A0A438J797"/>
<evidence type="ECO:0000313" key="3">
    <source>
        <dbReference type="EMBL" id="RVX04776.1"/>
    </source>
</evidence>
<dbReference type="Proteomes" id="UP000288805">
    <property type="component" value="Unassembled WGS sequence"/>
</dbReference>
<reference evidence="3 4" key="1">
    <citation type="journal article" date="2018" name="PLoS Genet.">
        <title>Population sequencing reveals clonal diversity and ancestral inbreeding in the grapevine cultivar Chardonnay.</title>
        <authorList>
            <person name="Roach M.J."/>
            <person name="Johnson D.L."/>
            <person name="Bohlmann J."/>
            <person name="van Vuuren H.J."/>
            <person name="Jones S.J."/>
            <person name="Pretorius I.S."/>
            <person name="Schmidt S.A."/>
            <person name="Borneman A.R."/>
        </authorList>
    </citation>
    <scope>NUCLEOTIDE SEQUENCE [LARGE SCALE GENOMIC DNA]</scope>
    <source>
        <strain evidence="4">cv. Chardonnay</strain>
        <tissue evidence="3">Leaf</tissue>
    </source>
</reference>
<dbReference type="EMBL" id="QGNW01000059">
    <property type="protein sequence ID" value="RVX04776.1"/>
    <property type="molecule type" value="Genomic_DNA"/>
</dbReference>